<name>A0ACC4C7F4_POPAL</name>
<evidence type="ECO:0000313" key="1">
    <source>
        <dbReference type="EMBL" id="KAL3587203.1"/>
    </source>
</evidence>
<reference evidence="1 2" key="1">
    <citation type="journal article" date="2024" name="Plant Biotechnol. J.">
        <title>Genome and CRISPR/Cas9 system of a widespread forest tree (Populus alba) in the world.</title>
        <authorList>
            <person name="Liu Y.J."/>
            <person name="Jiang P.F."/>
            <person name="Han X.M."/>
            <person name="Li X.Y."/>
            <person name="Wang H.M."/>
            <person name="Wang Y.J."/>
            <person name="Wang X.X."/>
            <person name="Zeng Q.Y."/>
        </authorList>
    </citation>
    <scope>NUCLEOTIDE SEQUENCE [LARGE SCALE GENOMIC DNA]</scope>
    <source>
        <strain evidence="2">cv. PAL-ZL1</strain>
    </source>
</reference>
<dbReference type="Proteomes" id="UP000309997">
    <property type="component" value="Unassembled WGS sequence"/>
</dbReference>
<accession>A0ACC4C7F4</accession>
<proteinExistence type="predicted"/>
<organism evidence="1 2">
    <name type="scientific">Populus alba</name>
    <name type="common">White poplar</name>
    <dbReference type="NCBI Taxonomy" id="43335"/>
    <lineage>
        <taxon>Eukaryota</taxon>
        <taxon>Viridiplantae</taxon>
        <taxon>Streptophyta</taxon>
        <taxon>Embryophyta</taxon>
        <taxon>Tracheophyta</taxon>
        <taxon>Spermatophyta</taxon>
        <taxon>Magnoliopsida</taxon>
        <taxon>eudicotyledons</taxon>
        <taxon>Gunneridae</taxon>
        <taxon>Pentapetalae</taxon>
        <taxon>rosids</taxon>
        <taxon>fabids</taxon>
        <taxon>Malpighiales</taxon>
        <taxon>Salicaceae</taxon>
        <taxon>Saliceae</taxon>
        <taxon>Populus</taxon>
    </lineage>
</organism>
<dbReference type="EMBL" id="RCHU02000006">
    <property type="protein sequence ID" value="KAL3587203.1"/>
    <property type="molecule type" value="Genomic_DNA"/>
</dbReference>
<keyword evidence="2" id="KW-1185">Reference proteome</keyword>
<comment type="caution">
    <text evidence="1">The sequence shown here is derived from an EMBL/GenBank/DDBJ whole genome shotgun (WGS) entry which is preliminary data.</text>
</comment>
<protein>
    <submittedName>
        <fullName evidence="1">Uncharacterized protein</fullName>
    </submittedName>
</protein>
<evidence type="ECO:0000313" key="2">
    <source>
        <dbReference type="Proteomes" id="UP000309997"/>
    </source>
</evidence>
<sequence>MSKERWRSACYLFLHELYLQQYWFISSNGNLAVQSAMNSIGSATGNICKRDLNALLRFTNRVNSLNSSTGRATRIPSVNPQSTV</sequence>
<gene>
    <name evidence="1" type="ORF">D5086_014070</name>
</gene>